<reference evidence="1 2" key="1">
    <citation type="journal article" date="2021" name="Hortic Res">
        <title>High-quality reference genome and annotation aids understanding of berry development for evergreen blueberry (Vaccinium darrowii).</title>
        <authorList>
            <person name="Yu J."/>
            <person name="Hulse-Kemp A.M."/>
            <person name="Babiker E."/>
            <person name="Staton M."/>
        </authorList>
    </citation>
    <scope>NUCLEOTIDE SEQUENCE [LARGE SCALE GENOMIC DNA]</scope>
    <source>
        <strain evidence="2">cv. NJ 8807/NJ 8810</strain>
        <tissue evidence="1">Young leaf</tissue>
    </source>
</reference>
<sequence length="359" mass="40510">MAGKSKKRLLDLYHKTKEVGFDGYGQPKSQKRTRVDDLFDVTQASPSLMNRVLEVEQNLNPNFPFFVKSMNRSTVTVVFLMKLPRAFCDLHMPRYDASVVLVDTSEEKYQTKYLAEKKTLSARWKAFSIAHRLIEGDVLIFQLIKPCEFKVYIVRKTELDEVDGAVALMHLKGDGRHCNSGIDYAKNSSNTTGTLQDKGGNLKHLPPGIIQENVKKDVGFLLEEIIIETLSIVNAARAINQLASRVKFASSLDECSKAFEQSQANIGSLHTQMDRLDTLAIKAKDTVESEKERRRESGQFRTEEEKKALVGKLLKLMEAKLRLGGEIESLKAHTSRLELMCQKEADNNPNYPKAEISAQ</sequence>
<dbReference type="Proteomes" id="UP000828048">
    <property type="component" value="Chromosome 2"/>
</dbReference>
<organism evidence="1 2">
    <name type="scientific">Vaccinium darrowii</name>
    <dbReference type="NCBI Taxonomy" id="229202"/>
    <lineage>
        <taxon>Eukaryota</taxon>
        <taxon>Viridiplantae</taxon>
        <taxon>Streptophyta</taxon>
        <taxon>Embryophyta</taxon>
        <taxon>Tracheophyta</taxon>
        <taxon>Spermatophyta</taxon>
        <taxon>Magnoliopsida</taxon>
        <taxon>eudicotyledons</taxon>
        <taxon>Gunneridae</taxon>
        <taxon>Pentapetalae</taxon>
        <taxon>asterids</taxon>
        <taxon>Ericales</taxon>
        <taxon>Ericaceae</taxon>
        <taxon>Vaccinioideae</taxon>
        <taxon>Vaccinieae</taxon>
        <taxon>Vaccinium</taxon>
    </lineage>
</organism>
<keyword evidence="2" id="KW-1185">Reference proteome</keyword>
<evidence type="ECO:0000313" key="2">
    <source>
        <dbReference type="Proteomes" id="UP000828048"/>
    </source>
</evidence>
<evidence type="ECO:0000313" key="1">
    <source>
        <dbReference type="EMBL" id="KAH7833970.1"/>
    </source>
</evidence>
<name>A0ACB7X0D6_9ERIC</name>
<dbReference type="EMBL" id="CM037152">
    <property type="protein sequence ID" value="KAH7833970.1"/>
    <property type="molecule type" value="Genomic_DNA"/>
</dbReference>
<proteinExistence type="predicted"/>
<gene>
    <name evidence="1" type="ORF">Vadar_011534</name>
</gene>
<comment type="caution">
    <text evidence="1">The sequence shown here is derived from an EMBL/GenBank/DDBJ whole genome shotgun (WGS) entry which is preliminary data.</text>
</comment>
<accession>A0ACB7X0D6</accession>
<protein>
    <submittedName>
        <fullName evidence="1">Uncharacterized protein</fullName>
    </submittedName>
</protein>